<dbReference type="EMBL" id="AP026867">
    <property type="protein sequence ID" value="BDS10206.1"/>
    <property type="molecule type" value="Genomic_DNA"/>
</dbReference>
<gene>
    <name evidence="2" type="ORF">AsAng_0009140</name>
</gene>
<keyword evidence="1" id="KW-0472">Membrane</keyword>
<protein>
    <submittedName>
        <fullName evidence="2">Uncharacterized protein</fullName>
    </submittedName>
</protein>
<proteinExistence type="predicted"/>
<evidence type="ECO:0000256" key="1">
    <source>
        <dbReference type="SAM" id="Phobius"/>
    </source>
</evidence>
<organism evidence="2 3">
    <name type="scientific">Aureispira anguillae</name>
    <dbReference type="NCBI Taxonomy" id="2864201"/>
    <lineage>
        <taxon>Bacteria</taxon>
        <taxon>Pseudomonadati</taxon>
        <taxon>Bacteroidota</taxon>
        <taxon>Saprospiria</taxon>
        <taxon>Saprospirales</taxon>
        <taxon>Saprospiraceae</taxon>
        <taxon>Aureispira</taxon>
    </lineage>
</organism>
<evidence type="ECO:0000313" key="3">
    <source>
        <dbReference type="Proteomes" id="UP001060919"/>
    </source>
</evidence>
<sequence length="47" mass="5496">MFVSVLCGFIERLSGIFFEKLSFFFLMTLIIFEKTSNKNSPNKLKTK</sequence>
<feature type="transmembrane region" description="Helical" evidence="1">
    <location>
        <begin position="12"/>
        <end position="32"/>
    </location>
</feature>
<reference evidence="2" key="1">
    <citation type="submission" date="2022-09" db="EMBL/GenBank/DDBJ databases">
        <title>Aureispira anguillicida sp. nov., isolated from Leptocephalus of Japanese eel Anguilla japonica.</title>
        <authorList>
            <person name="Yuasa K."/>
            <person name="Mekata T."/>
            <person name="Ikunari K."/>
        </authorList>
    </citation>
    <scope>NUCLEOTIDE SEQUENCE</scope>
    <source>
        <strain evidence="2">EL160426</strain>
    </source>
</reference>
<evidence type="ECO:0000313" key="2">
    <source>
        <dbReference type="EMBL" id="BDS10206.1"/>
    </source>
</evidence>
<name>A0A916DPL5_9BACT</name>
<keyword evidence="1" id="KW-1133">Transmembrane helix</keyword>
<dbReference type="Proteomes" id="UP001060919">
    <property type="component" value="Chromosome"/>
</dbReference>
<keyword evidence="3" id="KW-1185">Reference proteome</keyword>
<dbReference type="AlphaFoldDB" id="A0A916DPL5"/>
<accession>A0A916DPL5</accession>
<keyword evidence="1" id="KW-0812">Transmembrane</keyword>
<dbReference type="KEGG" id="aup:AsAng_0009140"/>